<dbReference type="PANTHER" id="PTHR40036">
    <property type="entry name" value="MACROCIN O-METHYLTRANSFERASE"/>
    <property type="match status" value="1"/>
</dbReference>
<reference evidence="2" key="1">
    <citation type="submission" date="2022-07" db="EMBL/GenBank/DDBJ databases">
        <title>Genome analysis of Parmales, a sister group of diatoms, reveals the evolutionary specialization of diatoms from phago-mixotrophs to photoautotrophs.</title>
        <authorList>
            <person name="Ban H."/>
            <person name="Sato S."/>
            <person name="Yoshikawa S."/>
            <person name="Kazumasa Y."/>
            <person name="Nakamura Y."/>
            <person name="Ichinomiya M."/>
            <person name="Saitoh K."/>
            <person name="Sato N."/>
            <person name="Blanc-Mathieu R."/>
            <person name="Endo H."/>
            <person name="Kuwata A."/>
            <person name="Ogata H."/>
        </authorList>
    </citation>
    <scope>NUCLEOTIDE SEQUENCE</scope>
</reference>
<protein>
    <submittedName>
        <fullName evidence="2">Uncharacterized protein</fullName>
    </submittedName>
</protein>
<dbReference type="OrthoDB" id="10265168at2759"/>
<dbReference type="Pfam" id="PF13578">
    <property type="entry name" value="Methyltransf_24"/>
    <property type="match status" value="1"/>
</dbReference>
<dbReference type="InterPro" id="IPR029063">
    <property type="entry name" value="SAM-dependent_MTases_sf"/>
</dbReference>
<evidence type="ECO:0000256" key="1">
    <source>
        <dbReference type="SAM" id="MobiDB-lite"/>
    </source>
</evidence>
<comment type="caution">
    <text evidence="2">The sequence shown here is derived from an EMBL/GenBank/DDBJ whole genome shotgun (WGS) entry which is preliminary data.</text>
</comment>
<evidence type="ECO:0000313" key="3">
    <source>
        <dbReference type="Proteomes" id="UP001165082"/>
    </source>
</evidence>
<dbReference type="Gene3D" id="3.40.50.150">
    <property type="entry name" value="Vaccinia Virus protein VP39"/>
    <property type="match status" value="1"/>
</dbReference>
<proteinExistence type="predicted"/>
<evidence type="ECO:0000313" key="2">
    <source>
        <dbReference type="EMBL" id="GMI32065.1"/>
    </source>
</evidence>
<sequence length="395" mass="44097">MAETLNELEAMSPPTKSFTSPSGFNNADWEFEMGKYSESNGNFRSSLSHFHAAAVLYCSLLQHPRAFQYTSSHNASSLPSVLAYSCVRLAHLSHDALGDSMAGVRLYQDAVEIDGSPSPVSYDGVGTCIEASGLGPERALPYYEKARRMGGARGGNSAFHCAVAMERTGRQQEAREILDRMRKGGMGERGLVDSWGYVRWHMRNDMDTNLHRGTREMLELAIGEAKDGIEGGGMICEFGVSRGRSMRMLEEILPKERVIYGFDTFEGLPEAWGDEKAGTYTAGGKIPNFGSNVRIRQGLFDDSIKVWLKEKDVSRLPLAFANIDCDLYSSTSSVLSQLQPRIVPGTILIFDEYICHPTWRNDEFRAWREAVKRFGWSYEYIAFSLTSKQAIVRIL</sequence>
<dbReference type="AlphaFoldDB" id="A0A9W7G410"/>
<dbReference type="InterPro" id="IPR008884">
    <property type="entry name" value="TylF_MeTrfase"/>
</dbReference>
<dbReference type="Proteomes" id="UP001165082">
    <property type="component" value="Unassembled WGS sequence"/>
</dbReference>
<name>A0A9W7G410_9STRA</name>
<organism evidence="2 3">
    <name type="scientific">Triparma retinervis</name>
    <dbReference type="NCBI Taxonomy" id="2557542"/>
    <lineage>
        <taxon>Eukaryota</taxon>
        <taxon>Sar</taxon>
        <taxon>Stramenopiles</taxon>
        <taxon>Ochrophyta</taxon>
        <taxon>Bolidophyceae</taxon>
        <taxon>Parmales</taxon>
        <taxon>Triparmaceae</taxon>
        <taxon>Triparma</taxon>
    </lineage>
</organism>
<keyword evidence="3" id="KW-1185">Reference proteome</keyword>
<dbReference type="PANTHER" id="PTHR40036:SF1">
    <property type="entry name" value="MACROCIN O-METHYLTRANSFERASE"/>
    <property type="match status" value="1"/>
</dbReference>
<gene>
    <name evidence="2" type="ORF">TrRE_jg13363</name>
</gene>
<dbReference type="SUPFAM" id="SSF53335">
    <property type="entry name" value="S-adenosyl-L-methionine-dependent methyltransferases"/>
    <property type="match status" value="1"/>
</dbReference>
<feature type="region of interest" description="Disordered" evidence="1">
    <location>
        <begin position="1"/>
        <end position="20"/>
    </location>
</feature>
<dbReference type="EMBL" id="BRXZ01007689">
    <property type="protein sequence ID" value="GMI32065.1"/>
    <property type="molecule type" value="Genomic_DNA"/>
</dbReference>
<accession>A0A9W7G410</accession>